<dbReference type="Pfam" id="PF00743">
    <property type="entry name" value="FMO-like"/>
    <property type="match status" value="2"/>
</dbReference>
<dbReference type="OrthoDB" id="66881at2759"/>
<keyword evidence="7" id="KW-1185">Reference proteome</keyword>
<keyword evidence="2" id="KW-0285">Flavoprotein</keyword>
<keyword evidence="3" id="KW-0274">FAD</keyword>
<dbReference type="GO" id="GO:0050661">
    <property type="term" value="F:NADP binding"/>
    <property type="evidence" value="ECO:0007669"/>
    <property type="project" value="InterPro"/>
</dbReference>
<evidence type="ECO:0000256" key="3">
    <source>
        <dbReference type="ARBA" id="ARBA00022827"/>
    </source>
</evidence>
<dbReference type="InterPro" id="IPR036188">
    <property type="entry name" value="FAD/NAD-bd_sf"/>
</dbReference>
<name>A0A7H9HNE6_9SACH</name>
<dbReference type="PANTHER" id="PTHR23023">
    <property type="entry name" value="DIMETHYLANILINE MONOOXYGENASE"/>
    <property type="match status" value="1"/>
</dbReference>
<evidence type="ECO:0000256" key="1">
    <source>
        <dbReference type="ARBA" id="ARBA00009183"/>
    </source>
</evidence>
<dbReference type="AlphaFoldDB" id="A0A7H9HNE6"/>
<evidence type="ECO:0000256" key="4">
    <source>
        <dbReference type="ARBA" id="ARBA00022857"/>
    </source>
</evidence>
<dbReference type="SUPFAM" id="SSF51905">
    <property type="entry name" value="FAD/NAD(P)-binding domain"/>
    <property type="match status" value="1"/>
</dbReference>
<evidence type="ECO:0008006" key="8">
    <source>
        <dbReference type="Google" id="ProtNLM"/>
    </source>
</evidence>
<dbReference type="Gene3D" id="3.50.50.60">
    <property type="entry name" value="FAD/NAD(P)-binding domain"/>
    <property type="match status" value="2"/>
</dbReference>
<accession>A0A7H9HNE6</accession>
<evidence type="ECO:0000313" key="7">
    <source>
        <dbReference type="Proteomes" id="UP000510647"/>
    </source>
</evidence>
<dbReference type="GO" id="GO:0050660">
    <property type="term" value="F:flavin adenine dinucleotide binding"/>
    <property type="evidence" value="ECO:0007669"/>
    <property type="project" value="InterPro"/>
</dbReference>
<keyword evidence="5" id="KW-0560">Oxidoreductase</keyword>
<dbReference type="GO" id="GO:0004499">
    <property type="term" value="F:N,N-dimethylaniline monooxygenase activity"/>
    <property type="evidence" value="ECO:0007669"/>
    <property type="project" value="InterPro"/>
</dbReference>
<dbReference type="EMBL" id="CP059267">
    <property type="protein sequence ID" value="QLQ77832.1"/>
    <property type="molecule type" value="Genomic_DNA"/>
</dbReference>
<keyword evidence="4" id="KW-0521">NADP</keyword>
<evidence type="ECO:0000313" key="6">
    <source>
        <dbReference type="EMBL" id="QLQ77832.1"/>
    </source>
</evidence>
<sequence>MSVPMMKRLAIIGGGPGGLATARVFLKNSKNYLIELFEADGTVGGLWHYPDTDRDGRPMYEHLETNITKHIMQFSGFPFPSEVPLYPWRKNVFEYLKSYYSEFIENDARIRVHLNTRVLELSKQKSMWSVKARNSEDNSVLEAEFDCVVVANGHHHEPRMPNDVVGLDEWMENGAAIPARDFENCLFARGKNVVVVGNGSSGSDILNQVSTVANKVYHSVKDVESVVNTTGYPKFEGLKTVPTITRVNWPTRTVEFSDATKIADIDYLIYATGYLYSLPFADSSLRAQLLGDPDKTSAARIFNLWKQIFYVKDPTLAFSLLPQLIVPFPLAELQAALMVKAFNGQLTVPSQPDDVLEPELLQRQPGYHPIPDFKDVDYYRELQAILDAAGGSNDPLQPVKWNEEYKQMRITSTGDKQKRNIVLTQHASNLRAQNKPYELINFSL</sequence>
<dbReference type="InterPro" id="IPR000960">
    <property type="entry name" value="Flavin_mOase"/>
</dbReference>
<dbReference type="PRINTS" id="PR00370">
    <property type="entry name" value="FMOXYGENASE"/>
</dbReference>
<protein>
    <recommendedName>
        <fullName evidence="8">FAD/NAD(P)-binding domain-containing protein</fullName>
    </recommendedName>
</protein>
<evidence type="ECO:0000256" key="5">
    <source>
        <dbReference type="ARBA" id="ARBA00023002"/>
    </source>
</evidence>
<organism evidence="6 7">
    <name type="scientific">Torulaspora globosa</name>
    <dbReference type="NCBI Taxonomy" id="48254"/>
    <lineage>
        <taxon>Eukaryota</taxon>
        <taxon>Fungi</taxon>
        <taxon>Dikarya</taxon>
        <taxon>Ascomycota</taxon>
        <taxon>Saccharomycotina</taxon>
        <taxon>Saccharomycetes</taxon>
        <taxon>Saccharomycetales</taxon>
        <taxon>Saccharomycetaceae</taxon>
        <taxon>Torulaspora</taxon>
    </lineage>
</organism>
<comment type="similarity">
    <text evidence="1">Belongs to the FMO family.</text>
</comment>
<reference evidence="6 7" key="1">
    <citation type="submission" date="2020-06" db="EMBL/GenBank/DDBJ databases">
        <title>The yeast mating-type switching endonuclease HO is a domesticated member of an unorthodox homing genetic element family.</title>
        <authorList>
            <person name="Coughlan A.Y."/>
            <person name="Lombardi L."/>
            <person name="Braun-Galleani S."/>
            <person name="Martos A.R."/>
            <person name="Galeote V."/>
            <person name="Bigey F."/>
            <person name="Dequin S."/>
            <person name="Byrne K.P."/>
            <person name="Wolfe K.H."/>
        </authorList>
    </citation>
    <scope>NUCLEOTIDE SEQUENCE [LARGE SCALE GENOMIC DNA]</scope>
    <source>
        <strain evidence="6 7">CBS2947</strain>
    </source>
</reference>
<dbReference type="Proteomes" id="UP000510647">
    <property type="component" value="Chromosome 1"/>
</dbReference>
<evidence type="ECO:0000256" key="2">
    <source>
        <dbReference type="ARBA" id="ARBA00022630"/>
    </source>
</evidence>
<gene>
    <name evidence="6" type="ORF">HG537_0A00790</name>
</gene>
<dbReference type="InterPro" id="IPR050346">
    <property type="entry name" value="FMO-like"/>
</dbReference>
<proteinExistence type="inferred from homology"/>
<dbReference type="InterPro" id="IPR020946">
    <property type="entry name" value="Flavin_mOase-like"/>
</dbReference>